<evidence type="ECO:0000313" key="8">
    <source>
        <dbReference type="Proteomes" id="UP000008549"/>
    </source>
</evidence>
<dbReference type="InterPro" id="IPR051119">
    <property type="entry name" value="Nematode_SR-like"/>
</dbReference>
<dbReference type="SUPFAM" id="SSF81321">
    <property type="entry name" value="Family A G protein-coupled receptor-like"/>
    <property type="match status" value="1"/>
</dbReference>
<keyword evidence="5 6" id="KW-0472">Membrane</keyword>
<feature type="transmembrane region" description="Helical" evidence="6">
    <location>
        <begin position="273"/>
        <end position="291"/>
    </location>
</feature>
<accession>A8WIV4</accession>
<dbReference type="GeneID" id="8589800"/>
<evidence type="ECO:0000256" key="2">
    <source>
        <dbReference type="ARBA" id="ARBA00005692"/>
    </source>
</evidence>
<reference evidence="7 8" key="2">
    <citation type="journal article" date="2011" name="PLoS Genet.">
        <title>Caenorhabditis briggsae recombinant inbred line genotypes reveal inter-strain incompatibility and the evolution of recombination.</title>
        <authorList>
            <person name="Ross J.A."/>
            <person name="Koboldt D.C."/>
            <person name="Staisch J.E."/>
            <person name="Chamberlin H.M."/>
            <person name="Gupta B.P."/>
            <person name="Miller R.D."/>
            <person name="Baird S.E."/>
            <person name="Haag E.S."/>
        </authorList>
    </citation>
    <scope>NUCLEOTIDE SEQUENCE [LARGE SCALE GENOMIC DNA]</scope>
    <source>
        <strain evidence="7 8">AF16</strain>
    </source>
</reference>
<dbReference type="eggNOG" id="ENOG502TIIP">
    <property type="taxonomic scope" value="Eukaryota"/>
</dbReference>
<evidence type="ECO:0000313" key="9">
    <source>
        <dbReference type="WormBase" id="CBG23576"/>
    </source>
</evidence>
<dbReference type="GO" id="GO:0004888">
    <property type="term" value="F:transmembrane signaling receptor activity"/>
    <property type="evidence" value="ECO:0007669"/>
    <property type="project" value="InterPro"/>
</dbReference>
<comment type="caution">
    <text evidence="6">Lacks conserved residue(s) required for the propagation of feature annotation.</text>
</comment>
<feature type="transmembrane region" description="Helical" evidence="6">
    <location>
        <begin position="47"/>
        <end position="69"/>
    </location>
</feature>
<evidence type="ECO:0000313" key="7">
    <source>
        <dbReference type="EMBL" id="CAP20397.1"/>
    </source>
</evidence>
<evidence type="ECO:0000256" key="4">
    <source>
        <dbReference type="ARBA" id="ARBA00022989"/>
    </source>
</evidence>
<dbReference type="PANTHER" id="PTHR31627">
    <property type="entry name" value="SERPENTINE RECEPTOR CLASS GAMMA-RELATED"/>
    <property type="match status" value="1"/>
</dbReference>
<keyword evidence="4 6" id="KW-1133">Transmembrane helix</keyword>
<dbReference type="STRING" id="6238.A8WIV4"/>
<dbReference type="Proteomes" id="UP000008549">
    <property type="component" value="Unassembled WGS sequence"/>
</dbReference>
<reference evidence="7 8" key="1">
    <citation type="journal article" date="2003" name="PLoS Biol.">
        <title>The genome sequence of Caenorhabditis briggsae: a platform for comparative genomics.</title>
        <authorList>
            <person name="Stein L.D."/>
            <person name="Bao Z."/>
            <person name="Blasiar D."/>
            <person name="Blumenthal T."/>
            <person name="Brent M.R."/>
            <person name="Chen N."/>
            <person name="Chinwalla A."/>
            <person name="Clarke L."/>
            <person name="Clee C."/>
            <person name="Coghlan A."/>
            <person name="Coulson A."/>
            <person name="D'Eustachio P."/>
            <person name="Fitch D.H."/>
            <person name="Fulton L.A."/>
            <person name="Fulton R.E."/>
            <person name="Griffiths-Jones S."/>
            <person name="Harris T.W."/>
            <person name="Hillier L.W."/>
            <person name="Kamath R."/>
            <person name="Kuwabara P.E."/>
            <person name="Mardis E.R."/>
            <person name="Marra M.A."/>
            <person name="Miner T.L."/>
            <person name="Minx P."/>
            <person name="Mullikin J.C."/>
            <person name="Plumb R.W."/>
            <person name="Rogers J."/>
            <person name="Schein J.E."/>
            <person name="Sohrmann M."/>
            <person name="Spieth J."/>
            <person name="Stajich J.E."/>
            <person name="Wei C."/>
            <person name="Willey D."/>
            <person name="Wilson R.K."/>
            <person name="Durbin R."/>
            <person name="Waterston R.H."/>
        </authorList>
    </citation>
    <scope>NUCLEOTIDE SEQUENCE [LARGE SCALE GENOMIC DNA]</scope>
    <source>
        <strain evidence="7 8">AF16</strain>
    </source>
</reference>
<feature type="transmembrane region" description="Helical" evidence="6">
    <location>
        <begin position="188"/>
        <end position="210"/>
    </location>
</feature>
<sequence>MLLQISLELVPASHLLFMAISWVSLVLYLRILYILNSRKNLEFKSSFFVIIKLHAITDIAMFLFVEFVARPRKYRIHNLIEPINNNWLPQLIYFTQTAIKNTMFLGYTVVAVNRFTVVFLPKRHVQIWTPMIIAIIYCLEWCIPTTALIHMFYYTGNHNFSFLPVPITGGLSLRANSNFMKLDALQDFVISTSCFSIITILYFSIILYILKNLKFSRNIIPQNGKFSGFSTPYEFIIFKCAFFSFLLFLPNAAKTGILYFANDPGIINLATDSWYFTTELMCISSCWSLLFSSKRLREEVTPKIHFSFGQSSVVGSTVSGRMY</sequence>
<dbReference type="OMA" id="AMFLFVE"/>
<dbReference type="RefSeq" id="XP_002647802.1">
    <property type="nucleotide sequence ID" value="XM_002647756.1"/>
</dbReference>
<evidence type="ECO:0000256" key="6">
    <source>
        <dbReference type="RuleBase" id="RU280813"/>
    </source>
</evidence>
<dbReference type="GO" id="GO:0007606">
    <property type="term" value="P:sensory perception of chemical stimulus"/>
    <property type="evidence" value="ECO:0007669"/>
    <property type="project" value="UniProtKB-UniRule"/>
</dbReference>
<evidence type="ECO:0000256" key="3">
    <source>
        <dbReference type="ARBA" id="ARBA00022692"/>
    </source>
</evidence>
<feature type="transmembrane region" description="Helical" evidence="6">
    <location>
        <begin position="12"/>
        <end position="35"/>
    </location>
</feature>
<dbReference type="Pfam" id="PF02118">
    <property type="entry name" value="Srg"/>
    <property type="match status" value="1"/>
</dbReference>
<keyword evidence="8" id="KW-1185">Reference proteome</keyword>
<evidence type="ECO:0000256" key="5">
    <source>
        <dbReference type="ARBA" id="ARBA00023136"/>
    </source>
</evidence>
<organism evidence="7 8">
    <name type="scientific">Caenorhabditis briggsae</name>
    <dbReference type="NCBI Taxonomy" id="6238"/>
    <lineage>
        <taxon>Eukaryota</taxon>
        <taxon>Metazoa</taxon>
        <taxon>Ecdysozoa</taxon>
        <taxon>Nematoda</taxon>
        <taxon>Chromadorea</taxon>
        <taxon>Rhabditida</taxon>
        <taxon>Rhabditina</taxon>
        <taxon>Rhabditomorpha</taxon>
        <taxon>Rhabditoidea</taxon>
        <taxon>Rhabditidae</taxon>
        <taxon>Peloderinae</taxon>
        <taxon>Caenorhabditis</taxon>
    </lineage>
</organism>
<gene>
    <name evidence="9" type="primary">srv-3</name>
    <name evidence="7" type="synonym">Cbr-srv-3</name>
    <name evidence="9" type="ORF">CBG23576</name>
    <name evidence="7" type="ORF">CBG_23576</name>
</gene>
<dbReference type="WormBase" id="CBG23576">
    <property type="protein sequence ID" value="CBP12503"/>
    <property type="gene ID" value="WBGene00041900"/>
    <property type="gene designation" value="Cbr-srv-3"/>
</dbReference>
<dbReference type="CTD" id="8589800"/>
<comment type="similarity">
    <text evidence="2 6">Belongs to the nematode receptor-like protein srg family.</text>
</comment>
<keyword evidence="3 6" id="KW-0812">Transmembrane</keyword>
<dbReference type="PANTHER" id="PTHR31627:SF14">
    <property type="entry name" value="SERPENTINE RECEPTOR, CLASS T-RELATED"/>
    <property type="match status" value="1"/>
</dbReference>
<dbReference type="EMBL" id="HE601537">
    <property type="protein sequence ID" value="CAP20397.1"/>
    <property type="molecule type" value="Genomic_DNA"/>
</dbReference>
<dbReference type="AlphaFoldDB" id="A8WIV4"/>
<name>A8WIV4_CAEBR</name>
<dbReference type="HOGENOM" id="CLU_861170_0_0_1"/>
<feature type="transmembrane region" description="Helical" evidence="6">
    <location>
        <begin position="132"/>
        <end position="154"/>
    </location>
</feature>
<dbReference type="GO" id="GO:0016020">
    <property type="term" value="C:membrane"/>
    <property type="evidence" value="ECO:0007669"/>
    <property type="project" value="UniProtKB-SubCell"/>
</dbReference>
<comment type="subcellular location">
    <subcellularLocation>
        <location evidence="1">Membrane</location>
        <topology evidence="1">Multi-pass membrane protein</topology>
    </subcellularLocation>
</comment>
<proteinExistence type="inferred from homology"/>
<dbReference type="KEGG" id="cbr:CBG_23576"/>
<dbReference type="InterPro" id="IPR000609">
    <property type="entry name" value="7TM_GPCR_serpentine_rcpt_Srg"/>
</dbReference>
<evidence type="ECO:0000256" key="1">
    <source>
        <dbReference type="ARBA" id="ARBA00004141"/>
    </source>
</evidence>
<protein>
    <recommendedName>
        <fullName evidence="6">Serpentine receptor class gamma</fullName>
    </recommendedName>
</protein>
<feature type="transmembrane region" description="Helical" evidence="6">
    <location>
        <begin position="231"/>
        <end position="253"/>
    </location>
</feature>